<proteinExistence type="predicted"/>
<dbReference type="EMBL" id="OA565676">
    <property type="protein sequence ID" value="CAD7197495.1"/>
    <property type="molecule type" value="Genomic_DNA"/>
</dbReference>
<dbReference type="AlphaFoldDB" id="A0A7R8VI29"/>
<sequence>MHLFLLARKDTLVGSESTPRLSPSHLPSHKIGFRLALDRAKGINCFCDKKYIYILLKDLLMKIGPVVDRNSSLSLLLTLAFICFLFLSARGIDISTTAVDGSHEYEDPTPFGKEESHLSSKSEGDNASDVSLKMEPLVSGKDKPNMHIYINGKDSPLPPLSPTPYTDVLPPRAPDRITYTWHELDVFAPGSEGRRRNWYSFMKDTKEPVPMKHILKNGKEHHLMFS</sequence>
<reference evidence="2" key="1">
    <citation type="submission" date="2020-11" db="EMBL/GenBank/DDBJ databases">
        <authorList>
            <person name="Tran Van P."/>
        </authorList>
    </citation>
    <scope>NUCLEOTIDE SEQUENCE</scope>
</reference>
<feature type="compositionally biased region" description="Basic and acidic residues" evidence="1">
    <location>
        <begin position="101"/>
        <end position="124"/>
    </location>
</feature>
<evidence type="ECO:0000313" key="2">
    <source>
        <dbReference type="EMBL" id="CAD7197495.1"/>
    </source>
</evidence>
<accession>A0A7R8VI29</accession>
<gene>
    <name evidence="2" type="ORF">TDIB3V08_LOCUS3801</name>
</gene>
<feature type="region of interest" description="Disordered" evidence="1">
    <location>
        <begin position="101"/>
        <end position="131"/>
    </location>
</feature>
<protein>
    <submittedName>
        <fullName evidence="2">Uncharacterized protein</fullName>
    </submittedName>
</protein>
<evidence type="ECO:0000256" key="1">
    <source>
        <dbReference type="SAM" id="MobiDB-lite"/>
    </source>
</evidence>
<name>A0A7R8VI29_TIMDO</name>
<organism evidence="2">
    <name type="scientific">Timema douglasi</name>
    <name type="common">Walking stick</name>
    <dbReference type="NCBI Taxonomy" id="61478"/>
    <lineage>
        <taxon>Eukaryota</taxon>
        <taxon>Metazoa</taxon>
        <taxon>Ecdysozoa</taxon>
        <taxon>Arthropoda</taxon>
        <taxon>Hexapoda</taxon>
        <taxon>Insecta</taxon>
        <taxon>Pterygota</taxon>
        <taxon>Neoptera</taxon>
        <taxon>Polyneoptera</taxon>
        <taxon>Phasmatodea</taxon>
        <taxon>Timematodea</taxon>
        <taxon>Timematoidea</taxon>
        <taxon>Timematidae</taxon>
        <taxon>Timema</taxon>
    </lineage>
</organism>